<proteinExistence type="predicted"/>
<gene>
    <name evidence="1" type="ORF">M153_18000001128</name>
</gene>
<reference evidence="1 2" key="1">
    <citation type="submission" date="2015-07" db="EMBL/GenBank/DDBJ databases">
        <title>The genome of Pseudoloma neurophilia, a relevant intracellular parasite of the zebrafish.</title>
        <authorList>
            <person name="Ndikumana S."/>
            <person name="Pelin A."/>
            <person name="Sanders J."/>
            <person name="Corradi N."/>
        </authorList>
    </citation>
    <scope>NUCLEOTIDE SEQUENCE [LARGE SCALE GENOMIC DNA]</scope>
    <source>
        <strain evidence="1 2">MK1</strain>
    </source>
</reference>
<name>A0A0R0M0N0_9MICR</name>
<keyword evidence="2" id="KW-1185">Reference proteome</keyword>
<dbReference type="VEuPathDB" id="MicrosporidiaDB:M153_18000001128"/>
<protein>
    <submittedName>
        <fullName evidence="1">Uncharacterized protein</fullName>
    </submittedName>
</protein>
<organism evidence="1 2">
    <name type="scientific">Pseudoloma neurophilia</name>
    <dbReference type="NCBI Taxonomy" id="146866"/>
    <lineage>
        <taxon>Eukaryota</taxon>
        <taxon>Fungi</taxon>
        <taxon>Fungi incertae sedis</taxon>
        <taxon>Microsporidia</taxon>
        <taxon>Pseudoloma</taxon>
    </lineage>
</organism>
<dbReference type="Proteomes" id="UP000051530">
    <property type="component" value="Unassembled WGS sequence"/>
</dbReference>
<evidence type="ECO:0000313" key="2">
    <source>
        <dbReference type="Proteomes" id="UP000051530"/>
    </source>
</evidence>
<accession>A0A0R0M0N0</accession>
<sequence length="46" mass="5694">MKLFQNLPAELDQYLKKNYTNKNKDNEIIDQMTESEIFDRIFRERI</sequence>
<comment type="caution">
    <text evidence="1">The sequence shown here is derived from an EMBL/GenBank/DDBJ whole genome shotgun (WGS) entry which is preliminary data.</text>
</comment>
<dbReference type="AlphaFoldDB" id="A0A0R0M0N0"/>
<evidence type="ECO:0000313" key="1">
    <source>
        <dbReference type="EMBL" id="KRH92991.1"/>
    </source>
</evidence>
<dbReference type="EMBL" id="LGUB01000544">
    <property type="protein sequence ID" value="KRH92991.1"/>
    <property type="molecule type" value="Genomic_DNA"/>
</dbReference>